<dbReference type="EMBL" id="CP038491">
    <property type="protein sequence ID" value="QFZ30395.1"/>
    <property type="molecule type" value="Genomic_DNA"/>
</dbReference>
<reference evidence="2" key="1">
    <citation type="journal article" date="2019" name="MBio">
        <title>Comparative genomics for the elucidation of multidrug resistance (MDR) in Candida lusitaniae.</title>
        <authorList>
            <person name="Kannan A."/>
            <person name="Asner S.A."/>
            <person name="Trachsel E."/>
            <person name="Kelly S."/>
            <person name="Parker J."/>
            <person name="Sanglard D."/>
        </authorList>
    </citation>
    <scope>NUCLEOTIDE SEQUENCE [LARGE SCALE GENOMIC DNA]</scope>
    <source>
        <strain evidence="2">P1</strain>
    </source>
</reference>
<gene>
    <name evidence="1" type="ORF">EJF14_80112</name>
</gene>
<proteinExistence type="predicted"/>
<organism evidence="1 2">
    <name type="scientific">Clavispora lusitaniae</name>
    <name type="common">Candida lusitaniae</name>
    <dbReference type="NCBI Taxonomy" id="36911"/>
    <lineage>
        <taxon>Eukaryota</taxon>
        <taxon>Fungi</taxon>
        <taxon>Dikarya</taxon>
        <taxon>Ascomycota</taxon>
        <taxon>Saccharomycotina</taxon>
        <taxon>Pichiomycetes</taxon>
        <taxon>Metschnikowiaceae</taxon>
        <taxon>Clavispora</taxon>
    </lineage>
</organism>
<protein>
    <submittedName>
        <fullName evidence="1">Halomucin</fullName>
    </submittedName>
</protein>
<evidence type="ECO:0000313" key="1">
    <source>
        <dbReference type="EMBL" id="QFZ30395.1"/>
    </source>
</evidence>
<accession>A0ACD0WSX1</accession>
<dbReference type="Proteomes" id="UP000326582">
    <property type="component" value="Chromosome 8"/>
</dbReference>
<name>A0ACD0WSX1_CLALS</name>
<keyword evidence="2" id="KW-1185">Reference proteome</keyword>
<sequence length="913" mass="102812">METMEDSELLMVPHLDPQLKCDTRFTGSKMLHSETDTSDIRNMFELQEFMDRHHTSEGKTTLAALKMIDLQTLDNDFDDSPTVKSPATFSIEYNPHEKQKRLGRPRKHLKGRTMPVPDSSSTENLEKSTLSMFRLDERPLEGPGSRGGDPTQLRKRKGQVTESSGLKKRKQALLNFNRSGDSAQLGLRDGAMGNETEEKENNDEKDSESNGKQDTAEESDKATEDGQNRDQGTENDGNDGEDNGNDRNGHGEENDEANGDGQGNDANGDDNNGDNNNGDDKNRDNKNEKDKDEKDMSDNEKEESDELKKTGTTEDTEPKAGKVETEVGIKQEPEKSTPSGRARTAARKKVMEEMKAKKEEASRLEQEQQKREKKPKRSTPKETKVKKLTLNFKQPASPTTIIRDKNRVTRTNPGPLIPIHFDLYDENLMFADINKQTAAEKLALGFPVHPCPYSYDIIYIISYLTKFRHIVDVGPVGPDDIEKGLGLVHEEYPKVSPLMELLFRRLLALVLNRKKPILLSMQRSAIQELRSQYINLGLPEEWRDDTMARVVTNLPCEPDLDHVDPSKPKATQSENYEYSAPSEKMNPFHEQDFYEYGLQGISNAIDRLVVIRCLMVWSLSASNIVKAHLVNVINNQDIPGEKDTHYGSRAVLKGFAQTADLKREIESKKAKKKSSSKSSTPTPESKTIDPTSDPTKHPMSLRLNEFLVGDCGFHIGRFYLVRMADSSAGGLGSLEKMRNVVNDVAGVRSAIPSTFKLYVEDVHAVLKESLRVEGVEFDSQGNEVPSPTSYDDGKHWHVVASNTEELSRFLDHVGKRLGLVPGEENILSSGSLSHKPLLHMYRYLSHLYPLLDEYEKLNINGASELRSSRKKKVNYSVAQEPTEEEEQPEYVVEDGDDDDYDDGHEDYSEEEYS</sequence>
<evidence type="ECO:0000313" key="2">
    <source>
        <dbReference type="Proteomes" id="UP000326582"/>
    </source>
</evidence>